<name>A0A1L3SW05_9HYPH</name>
<dbReference type="AlphaFoldDB" id="A0A1L3SW05"/>
<dbReference type="KEGG" id="meso:BSQ44_21210"/>
<dbReference type="STRING" id="1670800.BSQ44_21210"/>
<sequence>MNRQPHSSAREIIVAKAIQEVVSELRMIDVADYVAFIRLEHHANLADIVETASELYFMPGTVLFGNGGEVNLGWSGEPVITLDLQLKPIGATVYFALRLSALKASVEVSYVSFDDPSPDPAVNTRFLATSLESSRIRKTEPLGL</sequence>
<organism evidence="1 2">
    <name type="scientific">Aquibium oceanicum</name>
    <dbReference type="NCBI Taxonomy" id="1670800"/>
    <lineage>
        <taxon>Bacteria</taxon>
        <taxon>Pseudomonadati</taxon>
        <taxon>Pseudomonadota</taxon>
        <taxon>Alphaproteobacteria</taxon>
        <taxon>Hyphomicrobiales</taxon>
        <taxon>Phyllobacteriaceae</taxon>
        <taxon>Aquibium</taxon>
    </lineage>
</organism>
<dbReference type="OrthoDB" id="7862614at2"/>
<evidence type="ECO:0000313" key="2">
    <source>
        <dbReference type="Proteomes" id="UP000182840"/>
    </source>
</evidence>
<dbReference type="RefSeq" id="WP_072607080.1">
    <property type="nucleotide sequence ID" value="NZ_CP018171.1"/>
</dbReference>
<dbReference type="Proteomes" id="UP000182840">
    <property type="component" value="Chromosome"/>
</dbReference>
<evidence type="ECO:0000313" key="1">
    <source>
        <dbReference type="EMBL" id="APH73613.1"/>
    </source>
</evidence>
<proteinExistence type="predicted"/>
<protein>
    <submittedName>
        <fullName evidence="1">Uncharacterized protein</fullName>
    </submittedName>
</protein>
<reference evidence="2" key="1">
    <citation type="submission" date="2016-11" db="EMBL/GenBank/DDBJ databases">
        <title>Mesorhizobium oceanicum sp. nov., isolated from deep seawater in South China Sea.</title>
        <authorList>
            <person name="Fu G.-Y."/>
        </authorList>
    </citation>
    <scope>NUCLEOTIDE SEQUENCE [LARGE SCALE GENOMIC DNA]</scope>
    <source>
        <strain evidence="2">B7</strain>
    </source>
</reference>
<gene>
    <name evidence="1" type="ORF">BSQ44_21210</name>
</gene>
<keyword evidence="2" id="KW-1185">Reference proteome</keyword>
<dbReference type="EMBL" id="CP018171">
    <property type="protein sequence ID" value="APH73613.1"/>
    <property type="molecule type" value="Genomic_DNA"/>
</dbReference>
<accession>A0A1L3SW05</accession>